<feature type="compositionally biased region" description="Basic and acidic residues" evidence="1">
    <location>
        <begin position="684"/>
        <end position="696"/>
    </location>
</feature>
<accession>A0ABQ8QHV2</accession>
<feature type="compositionally biased region" description="Pro residues" evidence="1">
    <location>
        <begin position="415"/>
        <end position="424"/>
    </location>
</feature>
<reference evidence="2" key="1">
    <citation type="submission" date="2022-08" db="EMBL/GenBank/DDBJ databases">
        <authorList>
            <consortium name="DOE Joint Genome Institute"/>
            <person name="Min B."/>
            <person name="Riley R."/>
            <person name="Sierra-Patev S."/>
            <person name="Naranjo-Ortiz M."/>
            <person name="Looney B."/>
            <person name="Konkel Z."/>
            <person name="Slot J.C."/>
            <person name="Sakamoto Y."/>
            <person name="Steenwyk J.L."/>
            <person name="Rokas A."/>
            <person name="Carro J."/>
            <person name="Camarero S."/>
            <person name="Ferreira P."/>
            <person name="Molpeceres G."/>
            <person name="Ruiz-Duenas F.J."/>
            <person name="Serrano A."/>
            <person name="Henrissat B."/>
            <person name="Drula E."/>
            <person name="Hughes K.W."/>
            <person name="Mata J.L."/>
            <person name="Ishikawa N.K."/>
            <person name="Vargas-Isla R."/>
            <person name="Ushijima S."/>
            <person name="Smith C.A."/>
            <person name="Ahrendt S."/>
            <person name="Andreopoulos W."/>
            <person name="He G."/>
            <person name="Labutti K."/>
            <person name="Lipzen A."/>
            <person name="Ng V."/>
            <person name="Sandor L."/>
            <person name="Barry K."/>
            <person name="Martinez A.T."/>
            <person name="Xiao Y."/>
            <person name="Gibbons J.G."/>
            <person name="Terashima K."/>
            <person name="Hibbett D.S."/>
            <person name="Grigoriev I.V."/>
        </authorList>
    </citation>
    <scope>NUCLEOTIDE SEQUENCE</scope>
    <source>
        <strain evidence="2">TFB10827</strain>
    </source>
</reference>
<feature type="compositionally biased region" description="Low complexity" evidence="1">
    <location>
        <begin position="630"/>
        <end position="644"/>
    </location>
</feature>
<feature type="compositionally biased region" description="Polar residues" evidence="1">
    <location>
        <begin position="496"/>
        <end position="514"/>
    </location>
</feature>
<dbReference type="EMBL" id="MU790565">
    <property type="protein sequence ID" value="KAJ3998164.1"/>
    <property type="molecule type" value="Genomic_DNA"/>
</dbReference>
<feature type="region of interest" description="Disordered" evidence="1">
    <location>
        <begin position="275"/>
        <end position="647"/>
    </location>
</feature>
<keyword evidence="3" id="KW-1185">Reference proteome</keyword>
<feature type="compositionally biased region" description="Polar residues" evidence="1">
    <location>
        <begin position="439"/>
        <end position="453"/>
    </location>
</feature>
<feature type="compositionally biased region" description="Basic and acidic residues" evidence="1">
    <location>
        <begin position="582"/>
        <end position="592"/>
    </location>
</feature>
<evidence type="ECO:0000313" key="2">
    <source>
        <dbReference type="EMBL" id="KAJ3998164.1"/>
    </source>
</evidence>
<dbReference type="Proteomes" id="UP001163828">
    <property type="component" value="Unassembled WGS sequence"/>
</dbReference>
<feature type="compositionally biased region" description="Low complexity" evidence="1">
    <location>
        <begin position="275"/>
        <end position="316"/>
    </location>
</feature>
<feature type="compositionally biased region" description="Pro residues" evidence="1">
    <location>
        <begin position="224"/>
        <end position="233"/>
    </location>
</feature>
<evidence type="ECO:0000256" key="1">
    <source>
        <dbReference type="SAM" id="MobiDB-lite"/>
    </source>
</evidence>
<sequence length="781" mass="85085">MASRRLNLHVSALNDAEYQLYTASLADITLTDSQVDGIEHDDTYFENIYVSVREARAWLRGRYSHISAATLDNILRFFSPNLSQTDMLSGGQFFAALRLVVHVESGKDVDRALAFVQAHPSSYPISRPGSPPKLQAQASQAPLGSLRRSSDSNPFSAPPQHHTFNTNHNPFSSSRSISAKSHDGAADSAPLKLPPLPPRKPAPPISGFQPPPRHGSFAPSTGGNPPPPPPKPPILHSHSSHATSALMKQSLIASKNGKTWKQAEEQLEKERVLRVLRSSESSSSVPDSSFLNSRARSSSPNKMGSSASSSSYTSSSDNNRAPPLPRRNTNKKPPSPPMSTSSFQQIALAGKGNDRISSFSSHNPFKTSPFQPASVIDPPRYTSSPSTSPVRKSIDLPPMPPKHPDQNPNSFSNRKPPPPIPPNLPSSTISGGSGHKRTPSFTQLRNSADSFQTKTDEREFEVRYGAKPKTASPYVSTFPRDSIDSKSIRIREETASDSANYSNGNVFSDNSTPSRMFRSKSLHHPSPTSVANRLATAELGDPHRSPFSPLDDDTPEASPGPSPGSRRKRPESVQVLGSKDLVTNERSPKRSIDLSGSPSPKSGLSRHMSLSNPSPPNAAPSLRRHQRRISGSSSAVGLGSSSESPLKSLAATLQPQLLSMQQQLQPHLDKARFKAEAGLSKRGFVRDHKSLIRSREEEEGLMWDGRADGWEQQSLEDDDDYEVEVEDYDKNRQRDQEDRTPRSMGTGTKIAGSGKGSTALVGIEKDNLKWPVDEKDGWRPL</sequence>
<proteinExistence type="predicted"/>
<feature type="compositionally biased region" description="Basic and acidic residues" evidence="1">
    <location>
        <begin position="454"/>
        <end position="464"/>
    </location>
</feature>
<feature type="compositionally biased region" description="Low complexity" evidence="1">
    <location>
        <begin position="594"/>
        <end position="612"/>
    </location>
</feature>
<protein>
    <submittedName>
        <fullName evidence="2">Uncharacterized protein</fullName>
    </submittedName>
</protein>
<feature type="compositionally biased region" description="Acidic residues" evidence="1">
    <location>
        <begin position="714"/>
        <end position="727"/>
    </location>
</feature>
<feature type="region of interest" description="Disordered" evidence="1">
    <location>
        <begin position="124"/>
        <end position="263"/>
    </location>
</feature>
<feature type="compositionally biased region" description="Polar residues" evidence="1">
    <location>
        <begin position="355"/>
        <end position="371"/>
    </location>
</feature>
<organism evidence="2 3">
    <name type="scientific">Lentinula boryana</name>
    <dbReference type="NCBI Taxonomy" id="40481"/>
    <lineage>
        <taxon>Eukaryota</taxon>
        <taxon>Fungi</taxon>
        <taxon>Dikarya</taxon>
        <taxon>Basidiomycota</taxon>
        <taxon>Agaricomycotina</taxon>
        <taxon>Agaricomycetes</taxon>
        <taxon>Agaricomycetidae</taxon>
        <taxon>Agaricales</taxon>
        <taxon>Marasmiineae</taxon>
        <taxon>Omphalotaceae</taxon>
        <taxon>Lentinula</taxon>
    </lineage>
</organism>
<feature type="compositionally biased region" description="Polar residues" evidence="1">
    <location>
        <begin position="242"/>
        <end position="259"/>
    </location>
</feature>
<evidence type="ECO:0000313" key="3">
    <source>
        <dbReference type="Proteomes" id="UP001163828"/>
    </source>
</evidence>
<feature type="compositionally biased region" description="Low complexity" evidence="1">
    <location>
        <begin position="378"/>
        <end position="389"/>
    </location>
</feature>
<feature type="compositionally biased region" description="Basic and acidic residues" evidence="1">
    <location>
        <begin position="481"/>
        <end position="494"/>
    </location>
</feature>
<gene>
    <name evidence="2" type="ORF">F5050DRAFT_1710761</name>
</gene>
<name>A0ABQ8QHV2_9AGAR</name>
<comment type="caution">
    <text evidence="2">The sequence shown here is derived from an EMBL/GenBank/DDBJ whole genome shotgun (WGS) entry which is preliminary data.</text>
</comment>
<feature type="region of interest" description="Disordered" evidence="1">
    <location>
        <begin position="684"/>
        <end position="758"/>
    </location>
</feature>
<feature type="compositionally biased region" description="Pro residues" evidence="1">
    <location>
        <begin position="192"/>
        <end position="213"/>
    </location>
</feature>
<feature type="compositionally biased region" description="Basic and acidic residues" evidence="1">
    <location>
        <begin position="728"/>
        <end position="741"/>
    </location>
</feature>
<feature type="compositionally biased region" description="Polar residues" evidence="1">
    <location>
        <begin position="162"/>
        <end position="179"/>
    </location>
</feature>